<feature type="region of interest" description="Disordered" evidence="1">
    <location>
        <begin position="50"/>
        <end position="80"/>
    </location>
</feature>
<proteinExistence type="predicted"/>
<sequence length="142" mass="15735">MATFVKVEGLQKLTKTLAALPPRMQKAPLRRSLSAGGTVFARAVRANARRLDDKSTPKNISKSVSNRLSAKRTRDNGGSPVQRVYIRPTKANPTYHWVFLEYGTVKMAAKPFMRPAFDAQQASATLRAAQVLNKELLKVALR</sequence>
<keyword evidence="3" id="KW-1185">Reference proteome</keyword>
<organism evidence="2 3">
    <name type="scientific">Advenella mimigardefordensis (strain DSM 17166 / LMG 22922 / DPN7)</name>
    <dbReference type="NCBI Taxonomy" id="1247726"/>
    <lineage>
        <taxon>Bacteria</taxon>
        <taxon>Pseudomonadati</taxon>
        <taxon>Pseudomonadota</taxon>
        <taxon>Betaproteobacteria</taxon>
        <taxon>Burkholderiales</taxon>
        <taxon>Alcaligenaceae</taxon>
    </lineage>
</organism>
<name>W0P8N5_ADVMD</name>
<evidence type="ECO:0000313" key="2">
    <source>
        <dbReference type="EMBL" id="AHG63189.1"/>
    </source>
</evidence>
<evidence type="ECO:0000313" key="3">
    <source>
        <dbReference type="Proteomes" id="UP000019095"/>
    </source>
</evidence>
<dbReference type="AlphaFoldDB" id="W0P8N5"/>
<dbReference type="STRING" id="1247726.MIM_c10910"/>
<dbReference type="EMBL" id="CP003915">
    <property type="protein sequence ID" value="AHG63189.1"/>
    <property type="molecule type" value="Genomic_DNA"/>
</dbReference>
<protein>
    <submittedName>
        <fullName evidence="2">Putative phage protein, HK97 gp10 family</fullName>
    </submittedName>
</protein>
<evidence type="ECO:0000256" key="1">
    <source>
        <dbReference type="SAM" id="MobiDB-lite"/>
    </source>
</evidence>
<feature type="compositionally biased region" description="Polar residues" evidence="1">
    <location>
        <begin position="57"/>
        <end position="68"/>
    </location>
</feature>
<dbReference type="KEGG" id="amim:MIM_c10910"/>
<dbReference type="InterPro" id="IPR010064">
    <property type="entry name" value="HK97-gp10_tail"/>
</dbReference>
<gene>
    <name evidence="2" type="ORF">MIM_c10910</name>
</gene>
<dbReference type="RefSeq" id="WP_025371814.1">
    <property type="nucleotide sequence ID" value="NZ_CP003915.1"/>
</dbReference>
<reference evidence="2 3" key="1">
    <citation type="journal article" date="2014" name="Microbiology">
        <title>Unravelling the complete genome sequence of Advenella mimigardefordensis strain DPN7T and novel insights in the catabolism of the xenobiotic polythioester precursor 3,3'-dithiodipropionate.</title>
        <authorList>
            <person name="Wubbeler J.H."/>
            <person name="Hiessl S."/>
            <person name="Schuldes J."/>
            <person name="Thurmer A."/>
            <person name="Daniel R."/>
            <person name="Steinbuchel A."/>
        </authorList>
    </citation>
    <scope>NUCLEOTIDE SEQUENCE [LARGE SCALE GENOMIC DNA]</scope>
    <source>
        <strain evidence="3">DSM 17166 / LMG 22922 / DPN7</strain>
    </source>
</reference>
<dbReference type="Proteomes" id="UP000019095">
    <property type="component" value="Chromosome"/>
</dbReference>
<dbReference type="OrthoDB" id="8613246at2"/>
<dbReference type="HOGENOM" id="CLU_127674_5_1_4"/>
<dbReference type="NCBIfam" id="TIGR01725">
    <property type="entry name" value="phge_HK97_gp10"/>
    <property type="match status" value="1"/>
</dbReference>
<accession>W0P8N5</accession>